<dbReference type="InterPro" id="IPR004841">
    <property type="entry name" value="AA-permease/SLC12A_dom"/>
</dbReference>
<proteinExistence type="predicted"/>
<evidence type="ECO:0000259" key="5">
    <source>
        <dbReference type="Pfam" id="PF00324"/>
    </source>
</evidence>
<keyword evidence="2" id="KW-0812">Transmembrane</keyword>
<keyword evidence="7" id="KW-1185">Reference proteome</keyword>
<keyword evidence="4" id="KW-0472">Membrane</keyword>
<dbReference type="RefSeq" id="WP_092107482.1">
    <property type="nucleotide sequence ID" value="NZ_FOCN01000002.1"/>
</dbReference>
<evidence type="ECO:0000256" key="1">
    <source>
        <dbReference type="ARBA" id="ARBA00004141"/>
    </source>
</evidence>
<dbReference type="AlphaFoldDB" id="A0A1H8CEW6"/>
<reference evidence="6 7" key="1">
    <citation type="submission" date="2019-03" db="EMBL/GenBank/DDBJ databases">
        <title>Genomics of glacier-inhabiting Cryobacterium strains.</title>
        <authorList>
            <person name="Liu Q."/>
            <person name="Xin Y.-H."/>
        </authorList>
    </citation>
    <scope>NUCLEOTIDE SEQUENCE [LARGE SCALE GENOMIC DNA]</scope>
    <source>
        <strain evidence="6 7">Hh15</strain>
    </source>
</reference>
<dbReference type="GO" id="GO:0055085">
    <property type="term" value="P:transmembrane transport"/>
    <property type="evidence" value="ECO:0007669"/>
    <property type="project" value="InterPro"/>
</dbReference>
<dbReference type="Gene3D" id="1.20.1740.10">
    <property type="entry name" value="Amino acid/polyamine transporter I"/>
    <property type="match status" value="1"/>
</dbReference>
<dbReference type="GO" id="GO:0016020">
    <property type="term" value="C:membrane"/>
    <property type="evidence" value="ECO:0007669"/>
    <property type="project" value="UniProtKB-SubCell"/>
</dbReference>
<evidence type="ECO:0000256" key="4">
    <source>
        <dbReference type="ARBA" id="ARBA00023136"/>
    </source>
</evidence>
<keyword evidence="3" id="KW-1133">Transmembrane helix</keyword>
<name>A0A1H8CEW6_9MICO</name>
<accession>A0A1H8CEW6</accession>
<dbReference type="Proteomes" id="UP000297654">
    <property type="component" value="Unassembled WGS sequence"/>
</dbReference>
<feature type="domain" description="Amino acid permease/ SLC12A" evidence="5">
    <location>
        <begin position="38"/>
        <end position="403"/>
    </location>
</feature>
<protein>
    <submittedName>
        <fullName evidence="6">APC family permease</fullName>
    </submittedName>
</protein>
<evidence type="ECO:0000256" key="2">
    <source>
        <dbReference type="ARBA" id="ARBA00022692"/>
    </source>
</evidence>
<sequence>MTQTKPASTSAPETALHKGRLGVLGIVFFVVAAAAPLVGMTGAVPVAIVLGNGAAAPGAYLIVGLTLLVFSVGYAAMSQRVTNAGAFFAYIGRGLGRHLGTASAFVSILAYLAIQLAIYGFFGALMAGQVGVLPWWAWSLLSWGVVTLLSLLSVDVGAKVLGVLMLLELTALVVTAVAILIDGGPEGLNFWASFNPAAIVAGGLAGSAGIAFAFAFASFIGFEATAIYGEESKDPKTVVPRATYLAVVVITVLFGLTAFAMVTGMGASTVVEKTVELSTVAGVPLADPAAVLFALATQYVGPWMATLMGILVLSSLFAGLLAFQNASSRYLFALGRGGALPRPLSKVNGRGAPSTASLVTSVITGIVLVVFAVFQLDPVLNLFYWFSGLAVIAIVLIEILVSVAIIVYFRRNAGAENVFQTVIAPVLATIGLLLGEYLLMSRFGLLAGTVADGVDPTTTSWGLSTIGWVLVALPFVLLIGGYIFSRMQNHENDDLVRDVLS</sequence>
<evidence type="ECO:0000256" key="3">
    <source>
        <dbReference type="ARBA" id="ARBA00022989"/>
    </source>
</evidence>
<dbReference type="OrthoDB" id="137613at2"/>
<dbReference type="EMBL" id="SOFF01000030">
    <property type="protein sequence ID" value="TFB89354.1"/>
    <property type="molecule type" value="Genomic_DNA"/>
</dbReference>
<evidence type="ECO:0000313" key="6">
    <source>
        <dbReference type="EMBL" id="TFB89354.1"/>
    </source>
</evidence>
<dbReference type="PANTHER" id="PTHR42770:SF16">
    <property type="entry name" value="AMINO ACID PERMEASE"/>
    <property type="match status" value="1"/>
</dbReference>
<dbReference type="Pfam" id="PF00324">
    <property type="entry name" value="AA_permease"/>
    <property type="match status" value="1"/>
</dbReference>
<gene>
    <name evidence="6" type="ORF">E3O10_10875</name>
</gene>
<dbReference type="STRING" id="1424661.SAMN05216281_102370"/>
<comment type="caution">
    <text evidence="6">The sequence shown here is derived from an EMBL/GenBank/DDBJ whole genome shotgun (WGS) entry which is preliminary data.</text>
</comment>
<comment type="subcellular location">
    <subcellularLocation>
        <location evidence="1">Membrane</location>
        <topology evidence="1">Multi-pass membrane protein</topology>
    </subcellularLocation>
</comment>
<organism evidence="6 7">
    <name type="scientific">Cryobacterium luteum</name>
    <dbReference type="NCBI Taxonomy" id="1424661"/>
    <lineage>
        <taxon>Bacteria</taxon>
        <taxon>Bacillati</taxon>
        <taxon>Actinomycetota</taxon>
        <taxon>Actinomycetes</taxon>
        <taxon>Micrococcales</taxon>
        <taxon>Microbacteriaceae</taxon>
        <taxon>Cryobacterium</taxon>
    </lineage>
</organism>
<evidence type="ECO:0000313" key="7">
    <source>
        <dbReference type="Proteomes" id="UP000297654"/>
    </source>
</evidence>
<dbReference type="InterPro" id="IPR050367">
    <property type="entry name" value="APC_superfamily"/>
</dbReference>
<dbReference type="PANTHER" id="PTHR42770">
    <property type="entry name" value="AMINO ACID TRANSPORTER-RELATED"/>
    <property type="match status" value="1"/>
</dbReference>
<dbReference type="PIRSF" id="PIRSF006060">
    <property type="entry name" value="AA_transporter"/>
    <property type="match status" value="1"/>
</dbReference>